<sequence>MVAAAVPVIAVLRDDSETGGQGGLVVLATSREQAAALAGAAGTRLSVTIVGD</sequence>
<dbReference type="AlphaFoldDB" id="A0A1H6E481"/>
<accession>A0A1H6E481</accession>
<organism evidence="1 2">
    <name type="scientific">Thermomonospora echinospora</name>
    <dbReference type="NCBI Taxonomy" id="1992"/>
    <lineage>
        <taxon>Bacteria</taxon>
        <taxon>Bacillati</taxon>
        <taxon>Actinomycetota</taxon>
        <taxon>Actinomycetes</taxon>
        <taxon>Streptosporangiales</taxon>
        <taxon>Thermomonosporaceae</taxon>
        <taxon>Thermomonospora</taxon>
    </lineage>
</organism>
<protein>
    <submittedName>
        <fullName evidence="1">Uncharacterized protein</fullName>
    </submittedName>
</protein>
<dbReference type="EMBL" id="FNVO01000032">
    <property type="protein sequence ID" value="SEG92121.1"/>
    <property type="molecule type" value="Genomic_DNA"/>
</dbReference>
<gene>
    <name evidence="1" type="ORF">SAMN04489712_13231</name>
</gene>
<evidence type="ECO:0000313" key="2">
    <source>
        <dbReference type="Proteomes" id="UP000236723"/>
    </source>
</evidence>
<name>A0A1H6E481_9ACTN</name>
<reference evidence="2" key="1">
    <citation type="submission" date="2016-10" db="EMBL/GenBank/DDBJ databases">
        <authorList>
            <person name="Varghese N."/>
            <person name="Submissions S."/>
        </authorList>
    </citation>
    <scope>NUCLEOTIDE SEQUENCE [LARGE SCALE GENOMIC DNA]</scope>
    <source>
        <strain evidence="2">DSM 43163</strain>
    </source>
</reference>
<dbReference type="Proteomes" id="UP000236723">
    <property type="component" value="Unassembled WGS sequence"/>
</dbReference>
<proteinExistence type="predicted"/>
<evidence type="ECO:0000313" key="1">
    <source>
        <dbReference type="EMBL" id="SEG92121.1"/>
    </source>
</evidence>
<keyword evidence="2" id="KW-1185">Reference proteome</keyword>